<evidence type="ECO:0000256" key="2">
    <source>
        <dbReference type="ARBA" id="ARBA00023125"/>
    </source>
</evidence>
<gene>
    <name evidence="5" type="ORF">JNE38_08155</name>
</gene>
<feature type="domain" description="HTH araC/xylS-type" evidence="4">
    <location>
        <begin position="169"/>
        <end position="271"/>
    </location>
</feature>
<dbReference type="PANTHER" id="PTHR46796:SF13">
    <property type="entry name" value="HTH-TYPE TRANSCRIPTIONAL ACTIVATOR RHAS"/>
    <property type="match status" value="1"/>
</dbReference>
<dbReference type="Pfam" id="PF12833">
    <property type="entry name" value="HTH_18"/>
    <property type="match status" value="1"/>
</dbReference>
<sequence>MTRLYRPLQPPVIQQGLLHDHYHYREYEPSKGLEPYVACYWTSDFMPTGHAQRHRIIPDGCIDIIVDRKAASFSKGAFISELMTSYEVLDLSRPQSLFGIRFFAETAYLFLQNPVSAFVGSPPLLADLWGSQAELLVEEMMEASGIREMIEIVERELLGYLLRRSSHSQGVLQMSVAYLYAAQGSLSVRALAETICYSERNLRRLFQHELGVSPKELSQVIRFQALLHSLYHSPPDRLTQLAHAYGFFDQPHFVKNFKRYYGLLPSQVFGTKLPVSVES</sequence>
<dbReference type="Pfam" id="PF20240">
    <property type="entry name" value="DUF6597"/>
    <property type="match status" value="1"/>
</dbReference>
<dbReference type="Gene3D" id="1.10.10.60">
    <property type="entry name" value="Homeodomain-like"/>
    <property type="match status" value="1"/>
</dbReference>
<evidence type="ECO:0000259" key="4">
    <source>
        <dbReference type="PROSITE" id="PS01124"/>
    </source>
</evidence>
<proteinExistence type="predicted"/>
<dbReference type="EMBL" id="CP069127">
    <property type="protein sequence ID" value="QRG69096.1"/>
    <property type="molecule type" value="Genomic_DNA"/>
</dbReference>
<evidence type="ECO:0000313" key="6">
    <source>
        <dbReference type="Proteomes" id="UP000596248"/>
    </source>
</evidence>
<keyword evidence="3" id="KW-0804">Transcription</keyword>
<keyword evidence="2" id="KW-0238">DNA-binding</keyword>
<keyword evidence="6" id="KW-1185">Reference proteome</keyword>
<dbReference type="PANTHER" id="PTHR46796">
    <property type="entry name" value="HTH-TYPE TRANSCRIPTIONAL ACTIVATOR RHAS-RELATED"/>
    <property type="match status" value="1"/>
</dbReference>
<reference evidence="5 6" key="1">
    <citation type="submission" date="2021-01" db="EMBL/GenBank/DDBJ databases">
        <title>Identification of strong promoters based on the transcriptome of Brevibacillus choshinensis.</title>
        <authorList>
            <person name="Yao D."/>
            <person name="Zhang K."/>
            <person name="Wu J."/>
        </authorList>
    </citation>
    <scope>NUCLEOTIDE SEQUENCE [LARGE SCALE GENOMIC DNA]</scope>
    <source>
        <strain evidence="5 6">HPD31-SP3</strain>
    </source>
</reference>
<protein>
    <submittedName>
        <fullName evidence="5">AraC family transcriptional regulator</fullName>
    </submittedName>
</protein>
<keyword evidence="1" id="KW-0805">Transcription regulation</keyword>
<evidence type="ECO:0000256" key="3">
    <source>
        <dbReference type="ARBA" id="ARBA00023163"/>
    </source>
</evidence>
<accession>A0ABX7FUR7</accession>
<dbReference type="PROSITE" id="PS01124">
    <property type="entry name" value="HTH_ARAC_FAMILY_2"/>
    <property type="match status" value="1"/>
</dbReference>
<name>A0ABX7FUR7_BRECH</name>
<dbReference type="SUPFAM" id="SSF46689">
    <property type="entry name" value="Homeodomain-like"/>
    <property type="match status" value="1"/>
</dbReference>
<dbReference type="InterPro" id="IPR018060">
    <property type="entry name" value="HTH_AraC"/>
</dbReference>
<dbReference type="SMART" id="SM00342">
    <property type="entry name" value="HTH_ARAC"/>
    <property type="match status" value="1"/>
</dbReference>
<dbReference type="RefSeq" id="WP_203356093.1">
    <property type="nucleotide sequence ID" value="NZ_CP069127.1"/>
</dbReference>
<dbReference type="InterPro" id="IPR050204">
    <property type="entry name" value="AraC_XylS_family_regulators"/>
</dbReference>
<dbReference type="InterPro" id="IPR046532">
    <property type="entry name" value="DUF6597"/>
</dbReference>
<evidence type="ECO:0000256" key="1">
    <source>
        <dbReference type="ARBA" id="ARBA00023015"/>
    </source>
</evidence>
<evidence type="ECO:0000313" key="5">
    <source>
        <dbReference type="EMBL" id="QRG69096.1"/>
    </source>
</evidence>
<dbReference type="Proteomes" id="UP000596248">
    <property type="component" value="Chromosome"/>
</dbReference>
<organism evidence="5 6">
    <name type="scientific">Brevibacillus choshinensis</name>
    <dbReference type="NCBI Taxonomy" id="54911"/>
    <lineage>
        <taxon>Bacteria</taxon>
        <taxon>Bacillati</taxon>
        <taxon>Bacillota</taxon>
        <taxon>Bacilli</taxon>
        <taxon>Bacillales</taxon>
        <taxon>Paenibacillaceae</taxon>
        <taxon>Brevibacillus</taxon>
    </lineage>
</organism>
<dbReference type="InterPro" id="IPR009057">
    <property type="entry name" value="Homeodomain-like_sf"/>
</dbReference>